<dbReference type="GO" id="GO:0070025">
    <property type="term" value="F:carbon monoxide binding"/>
    <property type="evidence" value="ECO:0007669"/>
    <property type="project" value="TreeGrafter"/>
</dbReference>
<evidence type="ECO:0000256" key="2">
    <source>
        <dbReference type="ARBA" id="ARBA00022723"/>
    </source>
</evidence>
<dbReference type="GO" id="GO:0005506">
    <property type="term" value="F:iron ion binding"/>
    <property type="evidence" value="ECO:0007669"/>
    <property type="project" value="TreeGrafter"/>
</dbReference>
<dbReference type="RefSeq" id="WP_089007015.1">
    <property type="nucleotide sequence ID" value="NZ_LT607411.1"/>
</dbReference>
<keyword evidence="2" id="KW-0479">Metal-binding</keyword>
<organism evidence="4 5">
    <name type="scientific">Micromonospora viridifaciens</name>
    <dbReference type="NCBI Taxonomy" id="1881"/>
    <lineage>
        <taxon>Bacteria</taxon>
        <taxon>Bacillati</taxon>
        <taxon>Actinomycetota</taxon>
        <taxon>Actinomycetes</taxon>
        <taxon>Micromonosporales</taxon>
        <taxon>Micromonosporaceae</taxon>
        <taxon>Micromonospora</taxon>
    </lineage>
</organism>
<dbReference type="EMBL" id="LT607411">
    <property type="protein sequence ID" value="SCF07217.1"/>
    <property type="molecule type" value="Genomic_DNA"/>
</dbReference>
<dbReference type="GO" id="GO:0051539">
    <property type="term" value="F:4 iron, 4 sulfur cluster binding"/>
    <property type="evidence" value="ECO:0007669"/>
    <property type="project" value="TreeGrafter"/>
</dbReference>
<dbReference type="Gene3D" id="6.10.20.100">
    <property type="match status" value="1"/>
</dbReference>
<comment type="similarity">
    <text evidence="1">Belongs to the HypD family.</text>
</comment>
<dbReference type="PANTHER" id="PTHR30149">
    <property type="entry name" value="HYDROGENASE PROTEIN ASSEMBLY PROTEIN HYPD"/>
    <property type="match status" value="1"/>
</dbReference>
<gene>
    <name evidence="4" type="ORF">GA0074695_3260</name>
</gene>
<accession>A0A1C4XFT2</accession>
<proteinExistence type="inferred from homology"/>
<dbReference type="InterPro" id="IPR002780">
    <property type="entry name" value="Hyd_form_HypD"/>
</dbReference>
<dbReference type="NCBIfam" id="TIGR00075">
    <property type="entry name" value="hypD"/>
    <property type="match status" value="1"/>
</dbReference>
<name>A0A1C4XFT2_MICVI</name>
<dbReference type="PANTHER" id="PTHR30149:SF0">
    <property type="entry name" value="HYDROGENASE MATURATION FACTOR HYPD"/>
    <property type="match status" value="1"/>
</dbReference>
<dbReference type="Pfam" id="PF01924">
    <property type="entry name" value="HypD"/>
    <property type="match status" value="1"/>
</dbReference>
<dbReference type="PIRSF" id="PIRSF005622">
    <property type="entry name" value="Hydrgn_mat_hypD"/>
    <property type="match status" value="1"/>
</dbReference>
<reference evidence="5" key="1">
    <citation type="submission" date="2016-06" db="EMBL/GenBank/DDBJ databases">
        <authorList>
            <person name="Varghese N."/>
            <person name="Submissions Spin"/>
        </authorList>
    </citation>
    <scope>NUCLEOTIDE SEQUENCE [LARGE SCALE GENOMIC DNA]</scope>
    <source>
        <strain evidence="5">DSM 43909</strain>
    </source>
</reference>
<dbReference type="AlphaFoldDB" id="A0A1C4XFT2"/>
<dbReference type="Proteomes" id="UP000198242">
    <property type="component" value="Chromosome I"/>
</dbReference>
<sequence length="375" mass="41091">MRFVDEYRDADRAGALAARIATLCEPGRQYKFMEVCGGHTHTIYKHGIEDYLPENVSLVHGPGCPVCVIPMGRVDDAIAIAHEPGVIMTAFGDMMRVPGGSGSFFDAKAAGADIRMVYSPLDALKIARTNPDRRVVFMAIGFETTSPSTAMTVLRAAAEGIDNFSVFCNHVTILPAIKAILDSPDLRLDGFLGPGHVSTVIGCRPYEFIARDYGKPLVCAGFEPLDLLQSVFMLLEQLAEGRCEVENQYTRVVPWDGNPRALEAIGRVMELRPYFEWRGLGFISHSALRMREEYAAFDAERLFDVPGVRVADPKACQCGEVLKGVLKPWECKVFGTACTPETPIGTCMVSSEGACAAYYNFGRFTRQRLAAAVRA</sequence>
<keyword evidence="5" id="KW-1185">Reference proteome</keyword>
<evidence type="ECO:0000313" key="5">
    <source>
        <dbReference type="Proteomes" id="UP000198242"/>
    </source>
</evidence>
<dbReference type="InterPro" id="IPR042244">
    <property type="entry name" value="HypD_2_sf"/>
</dbReference>
<dbReference type="GO" id="GO:0051604">
    <property type="term" value="P:protein maturation"/>
    <property type="evidence" value="ECO:0007669"/>
    <property type="project" value="TreeGrafter"/>
</dbReference>
<evidence type="ECO:0000256" key="1">
    <source>
        <dbReference type="ARBA" id="ARBA00007888"/>
    </source>
</evidence>
<dbReference type="InterPro" id="IPR042243">
    <property type="entry name" value="HypD_1"/>
</dbReference>
<keyword evidence="3" id="KW-0408">Iron</keyword>
<protein>
    <submittedName>
        <fullName evidence="4">Hydrogenase expression/formation protein HypD</fullName>
    </submittedName>
</protein>
<evidence type="ECO:0000256" key="3">
    <source>
        <dbReference type="ARBA" id="ARBA00023004"/>
    </source>
</evidence>
<evidence type="ECO:0000313" key="4">
    <source>
        <dbReference type="EMBL" id="SCF07217.1"/>
    </source>
</evidence>
<dbReference type="OrthoDB" id="9770424at2"/>
<dbReference type="Gene3D" id="3.40.50.11750">
    <property type="entry name" value="HypD, alpha/beta domain 1"/>
    <property type="match status" value="2"/>
</dbReference>